<gene>
    <name evidence="1" type="ORF">LCGC14_1337120</name>
</gene>
<organism evidence="1">
    <name type="scientific">marine sediment metagenome</name>
    <dbReference type="NCBI Taxonomy" id="412755"/>
    <lineage>
        <taxon>unclassified sequences</taxon>
        <taxon>metagenomes</taxon>
        <taxon>ecological metagenomes</taxon>
    </lineage>
</organism>
<evidence type="ECO:0000313" key="1">
    <source>
        <dbReference type="EMBL" id="KKM80721.1"/>
    </source>
</evidence>
<reference evidence="1" key="1">
    <citation type="journal article" date="2015" name="Nature">
        <title>Complex archaea that bridge the gap between prokaryotes and eukaryotes.</title>
        <authorList>
            <person name="Spang A."/>
            <person name="Saw J.H."/>
            <person name="Jorgensen S.L."/>
            <person name="Zaremba-Niedzwiedzka K."/>
            <person name="Martijn J."/>
            <person name="Lind A.E."/>
            <person name="van Eijk R."/>
            <person name="Schleper C."/>
            <person name="Guy L."/>
            <person name="Ettema T.J."/>
        </authorList>
    </citation>
    <scope>NUCLEOTIDE SEQUENCE</scope>
</reference>
<comment type="caution">
    <text evidence="1">The sequence shown here is derived from an EMBL/GenBank/DDBJ whole genome shotgun (WGS) entry which is preliminary data.</text>
</comment>
<dbReference type="EMBL" id="LAZR01008138">
    <property type="protein sequence ID" value="KKM80721.1"/>
    <property type="molecule type" value="Genomic_DNA"/>
</dbReference>
<accession>A0A0F9L135</accession>
<dbReference type="AlphaFoldDB" id="A0A0F9L135"/>
<protein>
    <submittedName>
        <fullName evidence="1">Uncharacterized protein</fullName>
    </submittedName>
</protein>
<proteinExistence type="predicted"/>
<sequence>MSKEERIKLFRICSSCSKEFEATIEPVLVEATRGLLTGSISTFQDCPFCKERNDIWIRIVIEENVE</sequence>
<name>A0A0F9L135_9ZZZZ</name>